<evidence type="ECO:0000256" key="7">
    <source>
        <dbReference type="ARBA" id="ARBA00022729"/>
    </source>
</evidence>
<dbReference type="CDD" id="cd14789">
    <property type="entry name" value="Tiki"/>
    <property type="match status" value="1"/>
</dbReference>
<organism evidence="15 16">
    <name type="scientific">Pinibacter aurantiacus</name>
    <dbReference type="NCBI Taxonomy" id="2851599"/>
    <lineage>
        <taxon>Bacteria</taxon>
        <taxon>Pseudomonadati</taxon>
        <taxon>Bacteroidota</taxon>
        <taxon>Chitinophagia</taxon>
        <taxon>Chitinophagales</taxon>
        <taxon>Chitinophagaceae</taxon>
        <taxon>Pinibacter</taxon>
    </lineage>
</organism>
<name>A0A9E2W4M8_9BACT</name>
<proteinExistence type="predicted"/>
<evidence type="ECO:0000256" key="9">
    <source>
        <dbReference type="ARBA" id="ARBA00022989"/>
    </source>
</evidence>
<keyword evidence="9" id="KW-1133">Transmembrane helix</keyword>
<dbReference type="GO" id="GO:0016020">
    <property type="term" value="C:membrane"/>
    <property type="evidence" value="ECO:0007669"/>
    <property type="project" value="UniProtKB-SubCell"/>
</dbReference>
<dbReference type="InterPro" id="IPR002816">
    <property type="entry name" value="TraB/PrgY/GumN_fam"/>
</dbReference>
<keyword evidence="16" id="KW-1185">Reference proteome</keyword>
<evidence type="ECO:0000313" key="16">
    <source>
        <dbReference type="Proteomes" id="UP000812270"/>
    </source>
</evidence>
<feature type="compositionally biased region" description="Polar residues" evidence="13">
    <location>
        <begin position="1238"/>
        <end position="1248"/>
    </location>
</feature>
<protein>
    <submittedName>
        <fullName evidence="15">TraB/GumN family protein</fullName>
    </submittedName>
</protein>
<feature type="region of interest" description="Disordered" evidence="13">
    <location>
        <begin position="1216"/>
        <end position="1257"/>
    </location>
</feature>
<keyword evidence="6" id="KW-0479">Metal-binding</keyword>
<keyword evidence="4" id="KW-0645">Protease</keyword>
<evidence type="ECO:0000256" key="2">
    <source>
        <dbReference type="ARBA" id="ARBA00001941"/>
    </source>
</evidence>
<dbReference type="GO" id="GO:0046872">
    <property type="term" value="F:metal ion binding"/>
    <property type="evidence" value="ECO:0007669"/>
    <property type="project" value="UniProtKB-KW"/>
</dbReference>
<evidence type="ECO:0000256" key="12">
    <source>
        <dbReference type="ARBA" id="ARBA00023180"/>
    </source>
</evidence>
<keyword evidence="11" id="KW-0472">Membrane</keyword>
<keyword evidence="5" id="KW-0812">Transmembrane</keyword>
<evidence type="ECO:0000256" key="1">
    <source>
        <dbReference type="ARBA" id="ARBA00001936"/>
    </source>
</evidence>
<dbReference type="Proteomes" id="UP000812270">
    <property type="component" value="Unassembled WGS sequence"/>
</dbReference>
<evidence type="ECO:0000256" key="10">
    <source>
        <dbReference type="ARBA" id="ARBA00023049"/>
    </source>
</evidence>
<evidence type="ECO:0000256" key="4">
    <source>
        <dbReference type="ARBA" id="ARBA00022670"/>
    </source>
</evidence>
<dbReference type="GO" id="GO:0004222">
    <property type="term" value="F:metalloendopeptidase activity"/>
    <property type="evidence" value="ECO:0007669"/>
    <property type="project" value="TreeGrafter"/>
</dbReference>
<keyword evidence="12" id="KW-0325">Glycoprotein</keyword>
<evidence type="ECO:0000256" key="5">
    <source>
        <dbReference type="ARBA" id="ARBA00022692"/>
    </source>
</evidence>
<sequence length="1302" mass="148743">MKIKPGLPFALICVLFFVTPSYAQKKKKTTQKVTVISAPSAPQKKYTSLLWEITGKGMKKPSYLFGTMHVSNKLVFNLSDSFYNAIKNVEVVALEQNPEVWQQEWADGKGTNPYGNNYYSTFSEANDRLTQQTFAIGNYESRIKLALSSEARMVNGMLYRNNVGMEDFEEETYLDMYIYRMGRKLNKIVTGVEDYKESNRIVKEAYAAMYKDKNRKQRYDYDSYGGRKRMEDAYRRGDLDVLDSLEVASVTSDAFQEKFLYKRNEIQANSIDTIIQKHSLFVGVGAAHLPGERGVIEMLRKKGYKLRPVYTGQRDGEEKEKIEKIRVPLTFNTQYSEDSVFKVDIPGPKLYRYNTLGHLNMLQYADMSNGSYYMATRVKTNASLLGNSIETVSRKTDSLLYENIPGKILSKKAISRNGYNGFDIVNKTRKGDVQRYNIFILPDEVLIFKISGIADYITEGKEADQFFSSINFPAKNTQATLYQPPYGGFKASFPSEPFYIANERNDRDRSEWLSKDANNSAYFIFKTTVQQYEYIEKDSFELRLMEESFTSSRMLKQPASGKLGNVNRYPVINAKYQHADGSTVKVRYLIQGNNYYVIGAKYKQNEASADNFINSFEITPFVYKESKLRTDTAVGYTVNSPLFYKTEVDSSDNPSLDMYANSDDDNKSALQDALSSFFIKNIGNDTTGEHVSVTSIRFPQYVYIKDSAAFFSDKRLMMRSDFKYQVRKKQTYTAPGNWKCSYVEYGDSGSSRTLIMKSLYHNGTTFNLMSQGDTISAKSDFIKNVFETFTPSDSIKSFNPFVKKSNKLFEDYFSKDSAVSAKALRAVSPSLFDSTDLPNVIKAIERLSWKDKNYLVVKRKWISIASNFRDTATVNYLSKLYKQVTDTSDLQNEVLDALLDIKTTYSFNAFKNLVIVEPPALTSTSNAGSNNYNIQALVDDVVTSRSSGKKLRSYSYYSNYSSKWQPLFDTLQLSAPLLPELMDLMVLEDYKPTITSLLEDAIDSGYVKPDQYKQHYNKFLLEAKQAIKKQAAYDRKKEMSKLNDKDNKDSDNDSYDYNDYNSNDISSYSTLLIPFWDHSTEVPALFNKLLVLKDKKTLFNTAVVMIRNNKPVPDSIITKLAADDKYRADLYSALVDCKKEKLFPEKYKTQDLMARSILISSGYTSGNLDSLILIDKLQVNQPKYKGWVYFYGYKKNKDDDDYKIAMCGLQPLDLSKVNSSDDGDNDDDDDDNDEDSNTRGFTKLTQETYKPGKKDVAPTLQKLLKETLYDLRPSSSRFFGNSSGDDDDDSYINDAAKSSRYE</sequence>
<gene>
    <name evidence="15" type="ORF">KTO63_22585</name>
</gene>
<feature type="compositionally biased region" description="Low complexity" evidence="13">
    <location>
        <begin position="1274"/>
        <end position="1283"/>
    </location>
</feature>
<dbReference type="GO" id="GO:0030178">
    <property type="term" value="P:negative regulation of Wnt signaling pathway"/>
    <property type="evidence" value="ECO:0007669"/>
    <property type="project" value="InterPro"/>
</dbReference>
<feature type="region of interest" description="Disordered" evidence="13">
    <location>
        <begin position="1273"/>
        <end position="1302"/>
    </location>
</feature>
<keyword evidence="7 14" id="KW-0732">Signal</keyword>
<feature type="chain" id="PRO_5039397686" evidence="14">
    <location>
        <begin position="24"/>
        <end position="1302"/>
    </location>
</feature>
<dbReference type="Pfam" id="PF01963">
    <property type="entry name" value="TraB_PrgY_gumN"/>
    <property type="match status" value="1"/>
</dbReference>
<evidence type="ECO:0000256" key="11">
    <source>
        <dbReference type="ARBA" id="ARBA00023136"/>
    </source>
</evidence>
<evidence type="ECO:0000256" key="3">
    <source>
        <dbReference type="ARBA" id="ARBA00004479"/>
    </source>
</evidence>
<evidence type="ECO:0000256" key="13">
    <source>
        <dbReference type="SAM" id="MobiDB-lite"/>
    </source>
</evidence>
<comment type="cofactor">
    <cofactor evidence="2">
        <name>Co(2+)</name>
        <dbReference type="ChEBI" id="CHEBI:48828"/>
    </cofactor>
</comment>
<comment type="cofactor">
    <cofactor evidence="1">
        <name>Mn(2+)</name>
        <dbReference type="ChEBI" id="CHEBI:29035"/>
    </cofactor>
</comment>
<keyword evidence="8" id="KW-0378">Hydrolase</keyword>
<keyword evidence="10" id="KW-0482">Metalloprotease</keyword>
<comment type="subcellular location">
    <subcellularLocation>
        <location evidence="3">Membrane</location>
        <topology evidence="3">Single-pass type I membrane protein</topology>
    </subcellularLocation>
</comment>
<dbReference type="InterPro" id="IPR040230">
    <property type="entry name" value="TIKI1/2-like"/>
</dbReference>
<dbReference type="PANTHER" id="PTHR31120:SF6">
    <property type="entry name" value="METALLOPROTEASE TIKI HOMOLOG"/>
    <property type="match status" value="1"/>
</dbReference>
<feature type="compositionally biased region" description="Acidic residues" evidence="13">
    <location>
        <begin position="1221"/>
        <end position="1235"/>
    </location>
</feature>
<accession>A0A9E2W4M8</accession>
<evidence type="ECO:0000256" key="14">
    <source>
        <dbReference type="SAM" id="SignalP"/>
    </source>
</evidence>
<dbReference type="PANTHER" id="PTHR31120">
    <property type="entry name" value="METALLOPROTEASE TIKI"/>
    <property type="match status" value="1"/>
</dbReference>
<evidence type="ECO:0000256" key="6">
    <source>
        <dbReference type="ARBA" id="ARBA00022723"/>
    </source>
</evidence>
<reference evidence="15" key="1">
    <citation type="submission" date="2021-06" db="EMBL/GenBank/DDBJ databases">
        <authorList>
            <person name="Huq M.A."/>
        </authorList>
    </citation>
    <scope>NUCLEOTIDE SEQUENCE</scope>
    <source>
        <strain evidence="15">MAH-26</strain>
    </source>
</reference>
<dbReference type="GO" id="GO:0006508">
    <property type="term" value="P:proteolysis"/>
    <property type="evidence" value="ECO:0007669"/>
    <property type="project" value="UniProtKB-KW"/>
</dbReference>
<evidence type="ECO:0000256" key="8">
    <source>
        <dbReference type="ARBA" id="ARBA00022801"/>
    </source>
</evidence>
<evidence type="ECO:0000313" key="15">
    <source>
        <dbReference type="EMBL" id="MBV4359970.1"/>
    </source>
</evidence>
<dbReference type="RefSeq" id="WP_217794225.1">
    <property type="nucleotide sequence ID" value="NZ_JAHSPG010000016.1"/>
</dbReference>
<feature type="signal peptide" evidence="14">
    <location>
        <begin position="1"/>
        <end position="23"/>
    </location>
</feature>
<comment type="caution">
    <text evidence="15">The sequence shown here is derived from an EMBL/GenBank/DDBJ whole genome shotgun (WGS) entry which is preliminary data.</text>
</comment>
<dbReference type="EMBL" id="JAHSPG010000016">
    <property type="protein sequence ID" value="MBV4359970.1"/>
    <property type="molecule type" value="Genomic_DNA"/>
</dbReference>